<dbReference type="GO" id="GO:0045004">
    <property type="term" value="P:DNA replication proofreading"/>
    <property type="evidence" value="ECO:0007669"/>
    <property type="project" value="TreeGrafter"/>
</dbReference>
<sequence>MYAIVDIETTGSHAQDNGITEIAIVLHDGRQVEGRFSTLINPLVPIPAYVAGLTGISNSMVASAPLFKDVAGNIHRLLQGRIFVAHNVNFDYSFIRYHLQQVGIDWNARKLCTLRLSRKAFPGFPKYGLGSLCRSMDIPVHGRHRAGGDADATAILFERILQKGGDKMIREFLKKEASEQILPPHVGKEQIKALPLTPGVYYFHDAKDNVIYVGKAKSVRKRVLSHFTGMDTSKKRQAFLREIRRISFRDCPTELTAAILESIEIKRLWPAYNQSQKHAEQLLGIYVFEDARGYQRLAIDKKRKLLEPLLSFNVLTDAHRYLWKLVREFGLNAALCFLDRSIKDPVLTEEPELYNSRVQAAIDKIQSEKGTYAILETSMICSDVSCILVEKGRFVGMGLLPEKVDPFRIDHIKDHLTVYPENEVLKNMIRSYSDRYPARVLQLDQTAGG</sequence>
<comment type="function">
    <text evidence="1">DNA polymerase III is a complex, multichain enzyme responsible for most of the replicative synthesis in bacteria. The epsilon subunit contain the editing function and is a proofreading 3'-5' exonuclease.</text>
</comment>
<dbReference type="InterPro" id="IPR000305">
    <property type="entry name" value="GIY-YIG_endonuc"/>
</dbReference>
<name>A0A4V1MAN4_9BACT</name>
<dbReference type="SMART" id="SM00479">
    <property type="entry name" value="EXOIII"/>
    <property type="match status" value="1"/>
</dbReference>
<dbReference type="InterPro" id="IPR013520">
    <property type="entry name" value="Ribonucl_H"/>
</dbReference>
<dbReference type="Pfam" id="PF00929">
    <property type="entry name" value="RNase_T"/>
    <property type="match status" value="1"/>
</dbReference>
<dbReference type="PROSITE" id="PS50164">
    <property type="entry name" value="GIY_YIG"/>
    <property type="match status" value="1"/>
</dbReference>
<proteinExistence type="predicted"/>
<evidence type="ECO:0000256" key="1">
    <source>
        <dbReference type="ARBA" id="ARBA00025483"/>
    </source>
</evidence>
<dbReference type="Gene3D" id="3.30.420.10">
    <property type="entry name" value="Ribonuclease H-like superfamily/Ribonuclease H"/>
    <property type="match status" value="1"/>
</dbReference>
<protein>
    <submittedName>
        <fullName evidence="4">DNA polymerase III subunit epsilon</fullName>
    </submittedName>
</protein>
<dbReference type="GO" id="GO:0003677">
    <property type="term" value="F:DNA binding"/>
    <property type="evidence" value="ECO:0007669"/>
    <property type="project" value="InterPro"/>
</dbReference>
<dbReference type="Pfam" id="PF01541">
    <property type="entry name" value="GIY-YIG"/>
    <property type="match status" value="1"/>
</dbReference>
<evidence type="ECO:0000313" key="5">
    <source>
        <dbReference type="Proteomes" id="UP000290545"/>
    </source>
</evidence>
<dbReference type="InterPro" id="IPR006054">
    <property type="entry name" value="DnaQ"/>
</dbReference>
<dbReference type="InterPro" id="IPR036397">
    <property type="entry name" value="RNaseH_sf"/>
</dbReference>
<dbReference type="GO" id="GO:0003887">
    <property type="term" value="F:DNA-directed DNA polymerase activity"/>
    <property type="evidence" value="ECO:0007669"/>
    <property type="project" value="InterPro"/>
</dbReference>
<gene>
    <name evidence="4" type="ORF">ESB13_06675</name>
</gene>
<reference evidence="4 5" key="1">
    <citation type="submission" date="2019-01" db="EMBL/GenBank/DDBJ databases">
        <title>Filimonas sp. strain TTM-71.</title>
        <authorList>
            <person name="Chen W.-M."/>
        </authorList>
    </citation>
    <scope>NUCLEOTIDE SEQUENCE [LARGE SCALE GENOMIC DNA]</scope>
    <source>
        <strain evidence="4 5">TTM-71</strain>
    </source>
</reference>
<dbReference type="InterPro" id="IPR012337">
    <property type="entry name" value="RNaseH-like_sf"/>
</dbReference>
<dbReference type="CDD" id="cd10434">
    <property type="entry name" value="GIY-YIG_UvrC_Cho"/>
    <property type="match status" value="1"/>
</dbReference>
<dbReference type="RefSeq" id="WP_129002235.1">
    <property type="nucleotide sequence ID" value="NZ_SDHZ01000001.1"/>
</dbReference>
<evidence type="ECO:0000313" key="4">
    <source>
        <dbReference type="EMBL" id="RXK86486.1"/>
    </source>
</evidence>
<dbReference type="Gene3D" id="3.40.1440.10">
    <property type="entry name" value="GIY-YIG endonuclease"/>
    <property type="match status" value="1"/>
</dbReference>
<dbReference type="SUPFAM" id="SSF82771">
    <property type="entry name" value="GIY-YIG endonuclease"/>
    <property type="match status" value="1"/>
</dbReference>
<dbReference type="EMBL" id="SDHZ01000001">
    <property type="protein sequence ID" value="RXK86486.1"/>
    <property type="molecule type" value="Genomic_DNA"/>
</dbReference>
<accession>A0A4V1MAN4</accession>
<comment type="subunit">
    <text evidence="2">DNA polymerase III contains a core (composed of alpha, epsilon and theta chains) that associates with a tau subunit. This core dimerizes to form the POLIII' complex. PolIII' associates with the gamma complex (composed of gamma, delta, delta', psi and chi chains) and with the beta chain to form the complete DNA polymerase III complex.</text>
</comment>
<dbReference type="Proteomes" id="UP000290545">
    <property type="component" value="Unassembled WGS sequence"/>
</dbReference>
<dbReference type="SMART" id="SM00465">
    <property type="entry name" value="GIYc"/>
    <property type="match status" value="1"/>
</dbReference>
<evidence type="ECO:0000259" key="3">
    <source>
        <dbReference type="PROSITE" id="PS50164"/>
    </source>
</evidence>
<dbReference type="SUPFAM" id="SSF53098">
    <property type="entry name" value="Ribonuclease H-like"/>
    <property type="match status" value="1"/>
</dbReference>
<dbReference type="NCBIfam" id="TIGR00573">
    <property type="entry name" value="dnaq"/>
    <property type="match status" value="1"/>
</dbReference>
<organism evidence="4 5">
    <name type="scientific">Filimonas effusa</name>
    <dbReference type="NCBI Taxonomy" id="2508721"/>
    <lineage>
        <taxon>Bacteria</taxon>
        <taxon>Pseudomonadati</taxon>
        <taxon>Bacteroidota</taxon>
        <taxon>Chitinophagia</taxon>
        <taxon>Chitinophagales</taxon>
        <taxon>Chitinophagaceae</taxon>
        <taxon>Filimonas</taxon>
    </lineage>
</organism>
<dbReference type="GO" id="GO:0005829">
    <property type="term" value="C:cytosol"/>
    <property type="evidence" value="ECO:0007669"/>
    <property type="project" value="TreeGrafter"/>
</dbReference>
<comment type="caution">
    <text evidence="4">The sequence shown here is derived from an EMBL/GenBank/DDBJ whole genome shotgun (WGS) entry which is preliminary data.</text>
</comment>
<dbReference type="GO" id="GO:0006289">
    <property type="term" value="P:nucleotide-excision repair"/>
    <property type="evidence" value="ECO:0007669"/>
    <property type="project" value="InterPro"/>
</dbReference>
<dbReference type="OrthoDB" id="9803913at2"/>
<keyword evidence="5" id="KW-1185">Reference proteome</keyword>
<dbReference type="PANTHER" id="PTHR30231">
    <property type="entry name" value="DNA POLYMERASE III SUBUNIT EPSILON"/>
    <property type="match status" value="1"/>
</dbReference>
<dbReference type="FunFam" id="3.30.420.10:FF:000045">
    <property type="entry name" value="3'-5' exonuclease DinG"/>
    <property type="match status" value="1"/>
</dbReference>
<dbReference type="GO" id="GO:0008408">
    <property type="term" value="F:3'-5' exonuclease activity"/>
    <property type="evidence" value="ECO:0007669"/>
    <property type="project" value="TreeGrafter"/>
</dbReference>
<dbReference type="PANTHER" id="PTHR30231:SF37">
    <property type="entry name" value="EXODEOXYRIBONUCLEASE 10"/>
    <property type="match status" value="1"/>
</dbReference>
<dbReference type="InterPro" id="IPR035901">
    <property type="entry name" value="GIY-YIG_endonuc_sf"/>
</dbReference>
<dbReference type="CDD" id="cd06127">
    <property type="entry name" value="DEDDh"/>
    <property type="match status" value="1"/>
</dbReference>
<evidence type="ECO:0000256" key="2">
    <source>
        <dbReference type="ARBA" id="ARBA00026073"/>
    </source>
</evidence>
<feature type="domain" description="GIY-YIG" evidence="3">
    <location>
        <begin position="196"/>
        <end position="274"/>
    </location>
</feature>
<dbReference type="InterPro" id="IPR047296">
    <property type="entry name" value="GIY-YIG_UvrC_Cho"/>
</dbReference>
<dbReference type="AlphaFoldDB" id="A0A4V1MAN4"/>